<evidence type="ECO:0000313" key="8">
    <source>
        <dbReference type="Proteomes" id="UP000767854"/>
    </source>
</evidence>
<keyword evidence="8" id="KW-1185">Reference proteome</keyword>
<dbReference type="InterPro" id="IPR036388">
    <property type="entry name" value="WH-like_DNA-bd_sf"/>
</dbReference>
<proteinExistence type="inferred from homology"/>
<evidence type="ECO:0000256" key="4">
    <source>
        <dbReference type="ARBA" id="ARBA00023125"/>
    </source>
</evidence>
<keyword evidence="4" id="KW-0238">DNA-binding</keyword>
<dbReference type="InterPro" id="IPR015421">
    <property type="entry name" value="PyrdxlP-dep_Trfase_major"/>
</dbReference>
<gene>
    <name evidence="7" type="ORF">JOC49_000580</name>
</gene>
<accession>A0ABS2MNU2</accession>
<dbReference type="CDD" id="cd00609">
    <property type="entry name" value="AAT_like"/>
    <property type="match status" value="1"/>
</dbReference>
<evidence type="ECO:0000256" key="5">
    <source>
        <dbReference type="ARBA" id="ARBA00023163"/>
    </source>
</evidence>
<dbReference type="PANTHER" id="PTHR46577:SF1">
    <property type="entry name" value="HTH-TYPE TRANSCRIPTIONAL REGULATORY PROTEIN GABR"/>
    <property type="match status" value="1"/>
</dbReference>
<keyword evidence="7" id="KW-0032">Aminotransferase</keyword>
<sequence length="462" mass="52089">MIGYLMSFDELSSKPKYMQLYERVKKDILEGTFSKGDKLPSVRTVCKSLGISKATVENAYNQLMLEGFVESRPKSGYFIVDFNIEGFMHIAEEGHTIPPPKAVEVCGGQECVEEGVFNFAEWKRAVNHVLEYQTGNLLSAGDVQGEYVLRYEIAKFMLQSRGVRCQPDQIIVGAGIQVLLSLLAASLRTRTKRIGFEYPGFSKGMYIFEDHGYETVKIPVETDGLDVTALESSDVKLVYVSPSHQYPTGSVMPIKKRMQLLEWASRKDAYIIEDDYDSILRYEGFPVPALQGISNGESVVYAGSFSKLLIPALRISFLILPEKLMPNFQQIKTRYSQSVSKIEQLALAEFMSEGAFERHLRRIKKIYGRKNQLLVEAFEKASPPHFKLVGKESGIHVVLAFDPDVDLQKVVENARKEEILLEGVEEFKDNRILVFSYSGVSDEAIESVVLKIVELTKDALKE</sequence>
<keyword evidence="2" id="KW-0663">Pyridoxal phosphate</keyword>
<dbReference type="SUPFAM" id="SSF46785">
    <property type="entry name" value="Winged helix' DNA-binding domain"/>
    <property type="match status" value="1"/>
</dbReference>
<keyword evidence="5" id="KW-0804">Transcription</keyword>
<dbReference type="GO" id="GO:0008483">
    <property type="term" value="F:transaminase activity"/>
    <property type="evidence" value="ECO:0007669"/>
    <property type="project" value="UniProtKB-KW"/>
</dbReference>
<feature type="domain" description="HTH gntR-type" evidence="6">
    <location>
        <begin position="14"/>
        <end position="82"/>
    </location>
</feature>
<protein>
    <submittedName>
        <fullName evidence="7">GntR family transcriptional regulator/MocR family aminotransferase</fullName>
    </submittedName>
</protein>
<dbReference type="Gene3D" id="3.40.640.10">
    <property type="entry name" value="Type I PLP-dependent aspartate aminotransferase-like (Major domain)"/>
    <property type="match status" value="1"/>
</dbReference>
<dbReference type="EMBL" id="JAFBDT010000003">
    <property type="protein sequence ID" value="MBM7561063.1"/>
    <property type="molecule type" value="Genomic_DNA"/>
</dbReference>
<evidence type="ECO:0000313" key="7">
    <source>
        <dbReference type="EMBL" id="MBM7561063.1"/>
    </source>
</evidence>
<dbReference type="SMART" id="SM00345">
    <property type="entry name" value="HTH_GNTR"/>
    <property type="match status" value="1"/>
</dbReference>
<evidence type="ECO:0000256" key="3">
    <source>
        <dbReference type="ARBA" id="ARBA00023015"/>
    </source>
</evidence>
<dbReference type="InterPro" id="IPR036390">
    <property type="entry name" value="WH_DNA-bd_sf"/>
</dbReference>
<reference evidence="7 8" key="1">
    <citation type="submission" date="2021-01" db="EMBL/GenBank/DDBJ databases">
        <title>Genomic Encyclopedia of Type Strains, Phase IV (KMG-IV): sequencing the most valuable type-strain genomes for metagenomic binning, comparative biology and taxonomic classification.</title>
        <authorList>
            <person name="Goeker M."/>
        </authorList>
    </citation>
    <scope>NUCLEOTIDE SEQUENCE [LARGE SCALE GENOMIC DNA]</scope>
    <source>
        <strain evidence="7 8">DSM 24436</strain>
    </source>
</reference>
<dbReference type="PROSITE" id="PS50949">
    <property type="entry name" value="HTH_GNTR"/>
    <property type="match status" value="1"/>
</dbReference>
<dbReference type="RefSeq" id="WP_204662064.1">
    <property type="nucleotide sequence ID" value="NZ_JAFBDT010000003.1"/>
</dbReference>
<dbReference type="PANTHER" id="PTHR46577">
    <property type="entry name" value="HTH-TYPE TRANSCRIPTIONAL REGULATORY PROTEIN GABR"/>
    <property type="match status" value="1"/>
</dbReference>
<dbReference type="CDD" id="cd07377">
    <property type="entry name" value="WHTH_GntR"/>
    <property type="match status" value="1"/>
</dbReference>
<organism evidence="7 8">
    <name type="scientific">Fusibacter tunisiensis</name>
    <dbReference type="NCBI Taxonomy" id="1008308"/>
    <lineage>
        <taxon>Bacteria</taxon>
        <taxon>Bacillati</taxon>
        <taxon>Bacillota</taxon>
        <taxon>Clostridia</taxon>
        <taxon>Eubacteriales</taxon>
        <taxon>Eubacteriales Family XII. Incertae Sedis</taxon>
        <taxon>Fusibacter</taxon>
    </lineage>
</organism>
<dbReference type="Pfam" id="PF00392">
    <property type="entry name" value="GntR"/>
    <property type="match status" value="1"/>
</dbReference>
<dbReference type="InterPro" id="IPR051446">
    <property type="entry name" value="HTH_trans_reg/aminotransferase"/>
</dbReference>
<dbReference type="SUPFAM" id="SSF53383">
    <property type="entry name" value="PLP-dependent transferases"/>
    <property type="match status" value="1"/>
</dbReference>
<name>A0ABS2MNU2_9FIRM</name>
<keyword evidence="7" id="KW-0808">Transferase</keyword>
<comment type="caution">
    <text evidence="7">The sequence shown here is derived from an EMBL/GenBank/DDBJ whole genome shotgun (WGS) entry which is preliminary data.</text>
</comment>
<evidence type="ECO:0000256" key="2">
    <source>
        <dbReference type="ARBA" id="ARBA00022898"/>
    </source>
</evidence>
<dbReference type="InterPro" id="IPR000524">
    <property type="entry name" value="Tscrpt_reg_HTH_GntR"/>
</dbReference>
<evidence type="ECO:0000259" key="6">
    <source>
        <dbReference type="PROSITE" id="PS50949"/>
    </source>
</evidence>
<comment type="similarity">
    <text evidence="1">In the C-terminal section; belongs to the class-I pyridoxal-phosphate-dependent aminotransferase family.</text>
</comment>
<dbReference type="InterPro" id="IPR004839">
    <property type="entry name" value="Aminotransferase_I/II_large"/>
</dbReference>
<dbReference type="Gene3D" id="1.10.10.10">
    <property type="entry name" value="Winged helix-like DNA-binding domain superfamily/Winged helix DNA-binding domain"/>
    <property type="match status" value="1"/>
</dbReference>
<keyword evidence="3" id="KW-0805">Transcription regulation</keyword>
<dbReference type="Pfam" id="PF00155">
    <property type="entry name" value="Aminotran_1_2"/>
    <property type="match status" value="1"/>
</dbReference>
<evidence type="ECO:0000256" key="1">
    <source>
        <dbReference type="ARBA" id="ARBA00005384"/>
    </source>
</evidence>
<dbReference type="InterPro" id="IPR015424">
    <property type="entry name" value="PyrdxlP-dep_Trfase"/>
</dbReference>
<dbReference type="Proteomes" id="UP000767854">
    <property type="component" value="Unassembled WGS sequence"/>
</dbReference>